<evidence type="ECO:0000256" key="2">
    <source>
        <dbReference type="ARBA" id="ARBA00023015"/>
    </source>
</evidence>
<dbReference type="PRINTS" id="PR00364">
    <property type="entry name" value="DISEASERSIST"/>
</dbReference>
<comment type="caution">
    <text evidence="7">The sequence shown here is derived from an EMBL/GenBank/DDBJ whole genome shotgun (WGS) entry which is preliminary data.</text>
</comment>
<dbReference type="InterPro" id="IPR019734">
    <property type="entry name" value="TPR_rpt"/>
</dbReference>
<dbReference type="Pfam" id="PF03704">
    <property type="entry name" value="BTAD"/>
    <property type="match status" value="1"/>
</dbReference>
<reference evidence="7 8" key="1">
    <citation type="submission" date="2020-08" db="EMBL/GenBank/DDBJ databases">
        <title>Sequencing the genomes of 1000 actinobacteria strains.</title>
        <authorList>
            <person name="Klenk H.-P."/>
        </authorList>
    </citation>
    <scope>NUCLEOTIDE SEQUENCE [LARGE SCALE GENOMIC DNA]</scope>
    <source>
        <strain evidence="7 8">DSM 45913</strain>
    </source>
</reference>
<dbReference type="SUPFAM" id="SSF48452">
    <property type="entry name" value="TPR-like"/>
    <property type="match status" value="2"/>
</dbReference>
<dbReference type="PANTHER" id="PTHR35807">
    <property type="entry name" value="TRANSCRIPTIONAL REGULATOR REDD-RELATED"/>
    <property type="match status" value="1"/>
</dbReference>
<evidence type="ECO:0000256" key="4">
    <source>
        <dbReference type="ARBA" id="ARBA00023163"/>
    </source>
</evidence>
<dbReference type="SUPFAM" id="SSF46894">
    <property type="entry name" value="C-terminal effector domain of the bipartite response regulators"/>
    <property type="match status" value="1"/>
</dbReference>
<dbReference type="InterPro" id="IPR036388">
    <property type="entry name" value="WH-like_DNA-bd_sf"/>
</dbReference>
<feature type="DNA-binding region" description="OmpR/PhoB-type" evidence="5">
    <location>
        <begin position="13"/>
        <end position="119"/>
    </location>
</feature>
<evidence type="ECO:0000256" key="1">
    <source>
        <dbReference type="ARBA" id="ARBA00005820"/>
    </source>
</evidence>
<dbReference type="InterPro" id="IPR051677">
    <property type="entry name" value="AfsR-DnrI-RedD_regulator"/>
</dbReference>
<evidence type="ECO:0000313" key="7">
    <source>
        <dbReference type="EMBL" id="MBB6346449.1"/>
    </source>
</evidence>
<dbReference type="InterPro" id="IPR016032">
    <property type="entry name" value="Sig_transdc_resp-reg_C-effctor"/>
</dbReference>
<evidence type="ECO:0000259" key="6">
    <source>
        <dbReference type="PROSITE" id="PS51755"/>
    </source>
</evidence>
<dbReference type="EMBL" id="JACHJB010000001">
    <property type="protein sequence ID" value="MBB6346449.1"/>
    <property type="molecule type" value="Genomic_DNA"/>
</dbReference>
<dbReference type="InterPro" id="IPR011990">
    <property type="entry name" value="TPR-like_helical_dom_sf"/>
</dbReference>
<dbReference type="GO" id="GO:0003677">
    <property type="term" value="F:DNA binding"/>
    <property type="evidence" value="ECO:0007669"/>
    <property type="project" value="UniProtKB-UniRule"/>
</dbReference>
<protein>
    <submittedName>
        <fullName evidence="7">DNA-binding SARP family transcriptional activator</fullName>
    </submittedName>
</protein>
<keyword evidence="3 5" id="KW-0238">DNA-binding</keyword>
<comment type="similarity">
    <text evidence="1">Belongs to the AfsR/DnrI/RedD regulatory family.</text>
</comment>
<dbReference type="CDD" id="cd15831">
    <property type="entry name" value="BTAD"/>
    <property type="match status" value="1"/>
</dbReference>
<dbReference type="RefSeq" id="WP_221495888.1">
    <property type="nucleotide sequence ID" value="NZ_JACHJB010000001.1"/>
</dbReference>
<dbReference type="AlphaFoldDB" id="A0A7X0C0R1"/>
<dbReference type="Pfam" id="PF00486">
    <property type="entry name" value="Trans_reg_C"/>
    <property type="match status" value="1"/>
</dbReference>
<dbReference type="Gene3D" id="1.25.40.10">
    <property type="entry name" value="Tetratricopeptide repeat domain"/>
    <property type="match status" value="2"/>
</dbReference>
<dbReference type="Proteomes" id="UP000583800">
    <property type="component" value="Unassembled WGS sequence"/>
</dbReference>
<keyword evidence="4" id="KW-0804">Transcription</keyword>
<accession>A0A7X0C0R1</accession>
<dbReference type="Gene3D" id="1.10.10.10">
    <property type="entry name" value="Winged helix-like DNA-binding domain superfamily/Winged helix DNA-binding domain"/>
    <property type="match status" value="1"/>
</dbReference>
<dbReference type="InterPro" id="IPR027417">
    <property type="entry name" value="P-loop_NTPase"/>
</dbReference>
<feature type="domain" description="OmpR/PhoB-type" evidence="6">
    <location>
        <begin position="13"/>
        <end position="119"/>
    </location>
</feature>
<keyword evidence="2" id="KW-0805">Transcription regulation</keyword>
<dbReference type="GO" id="GO:0000160">
    <property type="term" value="P:phosphorelay signal transduction system"/>
    <property type="evidence" value="ECO:0007669"/>
    <property type="project" value="InterPro"/>
</dbReference>
<dbReference type="SMART" id="SM00028">
    <property type="entry name" value="TPR"/>
    <property type="match status" value="3"/>
</dbReference>
<organism evidence="7 8">
    <name type="scientific">Nonomuraea muscovyensis</name>
    <dbReference type="NCBI Taxonomy" id="1124761"/>
    <lineage>
        <taxon>Bacteria</taxon>
        <taxon>Bacillati</taxon>
        <taxon>Actinomycetota</taxon>
        <taxon>Actinomycetes</taxon>
        <taxon>Streptosporangiales</taxon>
        <taxon>Streptosporangiaceae</taxon>
        <taxon>Nonomuraea</taxon>
    </lineage>
</organism>
<keyword evidence="8" id="KW-1185">Reference proteome</keyword>
<gene>
    <name evidence="7" type="ORF">FHU36_002958</name>
</gene>
<sequence length="841" mass="90961">MPHATDEPPRRAAAMTAWDEAADVPRFRLLGPLEIVSGGGPARITAHKQRTILAMLLAHAGDAVSLPLLVDEVWDGRPPPSAVSNLRTYVMQLRRSLPAPADPPGDRLVTSPSGYLLRLAPGELDLRRFQALVGTARQARSAGDLGGAERAYADALALWRGDAAEDVRLGPTLRSVVAHLDEQRLTAVEDHVEVLLALGRHAEVVERLRLLAVRHPLRERVHGGLMLALYRCGDTAGALETYGHARRLLADELGMDPGPELRRLHEAMLRRDRDLLLPAAGREPTAHQLPLDAHGFTGRDRELAGLDALLGDGPPVIVLSGTAGVGKTALAVHWAHLVRDRFPDGQLHANLRGFDAGGSVPPPSETLRAFLEALGVPADRVPAAFEARLGLYRGLLADRRVLVLLDNARDADQVRPLLPGSPTCLVLLTSRNRLTGLVAAEGARPLTVDLLPTPQARELLTRRLGPDRAAAEPEAVEEIIARCARLPLALVVAAARAVTEPGLPLAGVAAELGEPLGCLDALGTGDPATDVRTVFSSSYRALGAESARLFRTLGLHPGPEISVAAAAGMAGLPVRRVRPLLAELTWSHLLTEPRAGRYVLHDLLWAYAGELAHAHADDAERRAVAHRMLDHYLHSADAAASALEPRRASITTTPPRPGVRPETFAGEREAMEWFAAEQAVLLACVGHAAAHGFPRHSWRIASALTTFHDRQGRWPDLVAALYTAERVVNDLPARAHLHRLLGHIHHSLGDLQRSVTCYRHSLDLFRRDGDRFQEAGALVRLGESHYAVGDRYLARSAWQQALRILERHGHPGAGPLRARLRAVHGTYEPVGTPASRRFPPC</sequence>
<dbReference type="InterPro" id="IPR005158">
    <property type="entry name" value="BTAD"/>
</dbReference>
<proteinExistence type="inferred from homology"/>
<evidence type="ECO:0000313" key="8">
    <source>
        <dbReference type="Proteomes" id="UP000583800"/>
    </source>
</evidence>
<evidence type="ECO:0000256" key="5">
    <source>
        <dbReference type="PROSITE-ProRule" id="PRU01091"/>
    </source>
</evidence>
<dbReference type="GO" id="GO:0006355">
    <property type="term" value="P:regulation of DNA-templated transcription"/>
    <property type="evidence" value="ECO:0007669"/>
    <property type="project" value="InterPro"/>
</dbReference>
<dbReference type="PANTHER" id="PTHR35807:SF1">
    <property type="entry name" value="TRANSCRIPTIONAL REGULATOR REDD"/>
    <property type="match status" value="1"/>
</dbReference>
<dbReference type="InterPro" id="IPR001867">
    <property type="entry name" value="OmpR/PhoB-type_DNA-bd"/>
</dbReference>
<dbReference type="PROSITE" id="PS51755">
    <property type="entry name" value="OMPR_PHOB"/>
    <property type="match status" value="1"/>
</dbReference>
<dbReference type="SUPFAM" id="SSF52540">
    <property type="entry name" value="P-loop containing nucleoside triphosphate hydrolases"/>
    <property type="match status" value="1"/>
</dbReference>
<dbReference type="SMART" id="SM00862">
    <property type="entry name" value="Trans_reg_C"/>
    <property type="match status" value="1"/>
</dbReference>
<dbReference type="SMART" id="SM01043">
    <property type="entry name" value="BTAD"/>
    <property type="match status" value="1"/>
</dbReference>
<name>A0A7X0C0R1_9ACTN</name>
<evidence type="ECO:0000256" key="3">
    <source>
        <dbReference type="ARBA" id="ARBA00023125"/>
    </source>
</evidence>
<dbReference type="GO" id="GO:0043531">
    <property type="term" value="F:ADP binding"/>
    <property type="evidence" value="ECO:0007669"/>
    <property type="project" value="InterPro"/>
</dbReference>